<dbReference type="Gene3D" id="3.30.2390.20">
    <property type="entry name" value="Type VII secretion system EccB, repeat 1 domain"/>
    <property type="match status" value="1"/>
</dbReference>
<dbReference type="STRING" id="1814289.SAMN05216410_2822"/>
<dbReference type="Proteomes" id="UP000199039">
    <property type="component" value="Unassembled WGS sequence"/>
</dbReference>
<keyword evidence="1" id="KW-0812">Transmembrane</keyword>
<keyword evidence="1" id="KW-0472">Membrane</keyword>
<reference evidence="2 3" key="1">
    <citation type="submission" date="2016-09" db="EMBL/GenBank/DDBJ databases">
        <authorList>
            <person name="Capua I."/>
            <person name="De Benedictis P."/>
            <person name="Joannis T."/>
            <person name="Lombin L.H."/>
            <person name="Cattoli G."/>
        </authorList>
    </citation>
    <scope>NUCLEOTIDE SEQUENCE [LARGE SCALE GENOMIC DNA]</scope>
    <source>
        <strain evidence="2 3">ISLP-3</strain>
    </source>
</reference>
<dbReference type="AlphaFoldDB" id="A0A1G6S118"/>
<dbReference type="RefSeq" id="WP_093184131.1">
    <property type="nucleotide sequence ID" value="NZ_FMYH01000005.1"/>
</dbReference>
<feature type="transmembrane region" description="Helical" evidence="1">
    <location>
        <begin position="40"/>
        <end position="61"/>
    </location>
</feature>
<dbReference type="InterPro" id="IPR044857">
    <property type="entry name" value="T7SS_EccB_R1"/>
</dbReference>
<dbReference type="InterPro" id="IPR007795">
    <property type="entry name" value="T7SS_EccB"/>
</dbReference>
<organism evidence="2 3">
    <name type="scientific">Sanguibacter gelidistatuariae</name>
    <dbReference type="NCBI Taxonomy" id="1814289"/>
    <lineage>
        <taxon>Bacteria</taxon>
        <taxon>Bacillati</taxon>
        <taxon>Actinomycetota</taxon>
        <taxon>Actinomycetes</taxon>
        <taxon>Micrococcales</taxon>
        <taxon>Sanguibacteraceae</taxon>
        <taxon>Sanguibacter</taxon>
    </lineage>
</organism>
<dbReference type="Pfam" id="PF05108">
    <property type="entry name" value="T7SS_ESX1_EccB"/>
    <property type="match status" value="1"/>
</dbReference>
<dbReference type="OrthoDB" id="3847604at2"/>
<proteinExistence type="predicted"/>
<keyword evidence="3" id="KW-1185">Reference proteome</keyword>
<dbReference type="GO" id="GO:0005576">
    <property type="term" value="C:extracellular region"/>
    <property type="evidence" value="ECO:0007669"/>
    <property type="project" value="TreeGrafter"/>
</dbReference>
<name>A0A1G6S118_9MICO</name>
<dbReference type="NCBIfam" id="TIGR03919">
    <property type="entry name" value="T7SS_EccB"/>
    <property type="match status" value="1"/>
</dbReference>
<dbReference type="EMBL" id="FMYH01000005">
    <property type="protein sequence ID" value="SDD09885.1"/>
    <property type="molecule type" value="Genomic_DNA"/>
</dbReference>
<dbReference type="PANTHER" id="PTHR40765">
    <property type="entry name" value="ESX-2 SECRETION SYSTEM ATPASE ECCB2"/>
    <property type="match status" value="1"/>
</dbReference>
<sequence>MASKKELVEAQTFGRRRLLTAFVSGSPGGREIEPQKPMRAVVAGVALSVLLVLGSLGYGLLKPGLPTGWDNNKLVLTKGSGARFVSIKGTLYPVLNTTSARLVIPSESFEVVEVAESKISDVPRGKQIGITGAPDELPSPAHLVGSGWLACVGDDGASRIQITQAPAGEATTDSAVVTVADQTYVVNGSYRYLVPKKDVTAVLRALQLESAPVRAVTGPWLNVFTPGDDLAPLFLPTAGDPLVTSTLPSGTVVGSVVEQTGSGTEARRYVVTAAGELAPLTEIGYQLYQLGSGAQLGAPIQVSSADIRDVRTAPELAPPTWPQAPAAAFDGLDPMCAVLQVPPGSAPGAQPVAHFALAATTTTDALPTTGRAEVEVDAGKGALVRATGDQLTDQGTVAIIDQSGTVFAVPDPSTEVLAQLGYTAADISPVPQSWLAFLPAGPELTVAAASMAPAGTSGS</sequence>
<evidence type="ECO:0000256" key="1">
    <source>
        <dbReference type="SAM" id="Phobius"/>
    </source>
</evidence>
<evidence type="ECO:0000313" key="3">
    <source>
        <dbReference type="Proteomes" id="UP000199039"/>
    </source>
</evidence>
<evidence type="ECO:0000313" key="2">
    <source>
        <dbReference type="EMBL" id="SDD09885.1"/>
    </source>
</evidence>
<keyword evidence="1" id="KW-1133">Transmembrane helix</keyword>
<protein>
    <submittedName>
        <fullName evidence="2">Type VII secretion protein EccB</fullName>
    </submittedName>
</protein>
<accession>A0A1G6S118</accession>
<gene>
    <name evidence="2" type="ORF">SAMN05216410_2822</name>
</gene>
<dbReference type="PANTHER" id="PTHR40765:SF2">
    <property type="entry name" value="ESX-2 SECRETION SYSTEM ATPASE ECCB2"/>
    <property type="match status" value="1"/>
</dbReference>